<dbReference type="Proteomes" id="UP000886653">
    <property type="component" value="Unassembled WGS sequence"/>
</dbReference>
<keyword evidence="3" id="KW-1185">Reference proteome</keyword>
<accession>A0A9P6TFE5</accession>
<feature type="compositionally biased region" description="Basic and acidic residues" evidence="1">
    <location>
        <begin position="25"/>
        <end position="41"/>
    </location>
</feature>
<proteinExistence type="predicted"/>
<evidence type="ECO:0000313" key="2">
    <source>
        <dbReference type="EMBL" id="KAG0150322.1"/>
    </source>
</evidence>
<sequence>MATNNPNAAHHDTEPTNQPEAPQNKPRDPMNTDAEAERTTDSEEDGPYRSLWATAPDGFYTDSEDDCEAEGEEEEEEEGGGGEELSENERMMRRLKEMQALAEERARIEAKYYWHAARDERLRIFDGTRD</sequence>
<evidence type="ECO:0000256" key="1">
    <source>
        <dbReference type="SAM" id="MobiDB-lite"/>
    </source>
</evidence>
<reference evidence="2" key="1">
    <citation type="submission" date="2013-11" db="EMBL/GenBank/DDBJ databases">
        <title>Genome sequence of the fusiform rust pathogen reveals effectors for host alternation and coevolution with pine.</title>
        <authorList>
            <consortium name="DOE Joint Genome Institute"/>
            <person name="Smith K."/>
            <person name="Pendleton A."/>
            <person name="Kubisiak T."/>
            <person name="Anderson C."/>
            <person name="Salamov A."/>
            <person name="Aerts A."/>
            <person name="Riley R."/>
            <person name="Clum A."/>
            <person name="Lindquist E."/>
            <person name="Ence D."/>
            <person name="Campbell M."/>
            <person name="Kronenberg Z."/>
            <person name="Feau N."/>
            <person name="Dhillon B."/>
            <person name="Hamelin R."/>
            <person name="Burleigh J."/>
            <person name="Smith J."/>
            <person name="Yandell M."/>
            <person name="Nelson C."/>
            <person name="Grigoriev I."/>
            <person name="Davis J."/>
        </authorList>
    </citation>
    <scope>NUCLEOTIDE SEQUENCE</scope>
    <source>
        <strain evidence="2">G11</strain>
    </source>
</reference>
<evidence type="ECO:0000313" key="3">
    <source>
        <dbReference type="Proteomes" id="UP000886653"/>
    </source>
</evidence>
<comment type="caution">
    <text evidence="2">The sequence shown here is derived from an EMBL/GenBank/DDBJ whole genome shotgun (WGS) entry which is preliminary data.</text>
</comment>
<feature type="region of interest" description="Disordered" evidence="1">
    <location>
        <begin position="1"/>
        <end position="90"/>
    </location>
</feature>
<dbReference type="AlphaFoldDB" id="A0A9P6TFE5"/>
<organism evidence="2 3">
    <name type="scientific">Cronartium quercuum f. sp. fusiforme G11</name>
    <dbReference type="NCBI Taxonomy" id="708437"/>
    <lineage>
        <taxon>Eukaryota</taxon>
        <taxon>Fungi</taxon>
        <taxon>Dikarya</taxon>
        <taxon>Basidiomycota</taxon>
        <taxon>Pucciniomycotina</taxon>
        <taxon>Pucciniomycetes</taxon>
        <taxon>Pucciniales</taxon>
        <taxon>Coleosporiaceae</taxon>
        <taxon>Cronartium</taxon>
    </lineage>
</organism>
<gene>
    <name evidence="2" type="ORF">CROQUDRAFT_652514</name>
</gene>
<protein>
    <submittedName>
        <fullName evidence="2">Uncharacterized protein</fullName>
    </submittedName>
</protein>
<name>A0A9P6TFE5_9BASI</name>
<dbReference type="EMBL" id="MU167220">
    <property type="protein sequence ID" value="KAG0150322.1"/>
    <property type="molecule type" value="Genomic_DNA"/>
</dbReference>
<feature type="compositionally biased region" description="Acidic residues" evidence="1">
    <location>
        <begin position="62"/>
        <end position="86"/>
    </location>
</feature>